<feature type="transmembrane region" description="Helical" evidence="7">
    <location>
        <begin position="395"/>
        <end position="420"/>
    </location>
</feature>
<evidence type="ECO:0000256" key="7">
    <source>
        <dbReference type="SAM" id="Phobius"/>
    </source>
</evidence>
<keyword evidence="5 7" id="KW-1133">Transmembrane helix</keyword>
<dbReference type="InterPro" id="IPR011701">
    <property type="entry name" value="MFS"/>
</dbReference>
<feature type="transmembrane region" description="Helical" evidence="7">
    <location>
        <begin position="136"/>
        <end position="158"/>
    </location>
</feature>
<dbReference type="Gene3D" id="1.20.1720.10">
    <property type="entry name" value="Multidrug resistance protein D"/>
    <property type="match status" value="1"/>
</dbReference>
<comment type="caution">
    <text evidence="10">The sequence shown here is derived from an EMBL/GenBank/DDBJ whole genome shotgun (WGS) entry which is preliminary data.</text>
</comment>
<keyword evidence="3" id="KW-1003">Cell membrane</keyword>
<dbReference type="Gene3D" id="1.20.1250.20">
    <property type="entry name" value="MFS general substrate transporter like domains"/>
    <property type="match status" value="1"/>
</dbReference>
<name>A0A4Q2K688_9ACTN</name>
<feature type="transmembrane region" description="Helical" evidence="7">
    <location>
        <begin position="225"/>
        <end position="246"/>
    </location>
</feature>
<sequence length="457" mass="47259">MSLSEKGRTYALFTIVVLACALGSLTQTVMNSMLGGVSADFGVDASVGQWLTTIYMLALGITVPAVTFLSQKLSVRNVVYLALCLLLAGGIVDVLAPSFPVLVAGRVLQAVGAGVTLPVVQSIAMTRFPAGQNGTAMGIAGIAMGFAPNIGPLIGGVLVDSYGWRSFFVLFDVVVVVLILATTALVKREDAPCRDARFEVVSFLYSTLGFGGLLLAFSNAASMDIASALVWAPALVGVACLVLFVVRQKRIEHPLITMQIFQFPHFRISFIAQNCLFASFMGITLIVPLYVQGLLGLSAVEAGLVFVPATILAVVVNPLAGILSDKIGARPVVLVASTLLTVGAVSMAFTDESTPLWLLTLMQTVRGMGVSALIGPLNSWGMGGLPGQIMMDASAFFAAVRQACASLGTAVMVLAITALSAAAATGAVGAQVAYQAAFGISAALAACVFVVAVTKVR</sequence>
<keyword evidence="2" id="KW-0813">Transport</keyword>
<dbReference type="AlphaFoldDB" id="A0A4Q2K688"/>
<evidence type="ECO:0000313" key="10">
    <source>
        <dbReference type="EMBL" id="RXZ55022.1"/>
    </source>
</evidence>
<evidence type="ECO:0000313" key="11">
    <source>
        <dbReference type="Proteomes" id="UP000293345"/>
    </source>
</evidence>
<evidence type="ECO:0000256" key="5">
    <source>
        <dbReference type="ARBA" id="ARBA00022989"/>
    </source>
</evidence>
<feature type="transmembrane region" description="Helical" evidence="7">
    <location>
        <begin position="332"/>
        <end position="350"/>
    </location>
</feature>
<keyword evidence="11" id="KW-1185">Reference proteome</keyword>
<dbReference type="SUPFAM" id="SSF103473">
    <property type="entry name" value="MFS general substrate transporter"/>
    <property type="match status" value="1"/>
</dbReference>
<organism evidence="10 11">
    <name type="scientific">Senegalimassilia faecalis</name>
    <dbReference type="NCBI Taxonomy" id="2509433"/>
    <lineage>
        <taxon>Bacteria</taxon>
        <taxon>Bacillati</taxon>
        <taxon>Actinomycetota</taxon>
        <taxon>Coriobacteriia</taxon>
        <taxon>Coriobacteriales</taxon>
        <taxon>Coriobacteriaceae</taxon>
        <taxon>Senegalimassilia</taxon>
    </lineage>
</organism>
<dbReference type="RefSeq" id="WP_129424620.1">
    <property type="nucleotide sequence ID" value="NZ_SDPW01000001.1"/>
</dbReference>
<feature type="transmembrane region" description="Helical" evidence="7">
    <location>
        <begin position="50"/>
        <end position="69"/>
    </location>
</feature>
<evidence type="ECO:0000313" key="9">
    <source>
        <dbReference type="EMBL" id="RXZ54343.1"/>
    </source>
</evidence>
<evidence type="ECO:0000256" key="3">
    <source>
        <dbReference type="ARBA" id="ARBA00022475"/>
    </source>
</evidence>
<feature type="transmembrane region" description="Helical" evidence="7">
    <location>
        <begin position="164"/>
        <end position="186"/>
    </location>
</feature>
<feature type="transmembrane region" description="Helical" evidence="7">
    <location>
        <begin position="266"/>
        <end position="291"/>
    </location>
</feature>
<evidence type="ECO:0000256" key="6">
    <source>
        <dbReference type="ARBA" id="ARBA00023136"/>
    </source>
</evidence>
<dbReference type="PRINTS" id="PR01036">
    <property type="entry name" value="TCRTETB"/>
</dbReference>
<dbReference type="Proteomes" id="UP000293345">
    <property type="component" value="Unassembled WGS sequence"/>
</dbReference>
<dbReference type="OrthoDB" id="9812221at2"/>
<evidence type="ECO:0000259" key="8">
    <source>
        <dbReference type="PROSITE" id="PS50850"/>
    </source>
</evidence>
<dbReference type="PANTHER" id="PTHR42718">
    <property type="entry name" value="MAJOR FACILITATOR SUPERFAMILY MULTIDRUG TRANSPORTER MFSC"/>
    <property type="match status" value="1"/>
</dbReference>
<dbReference type="EMBL" id="SDPW01000001">
    <property type="protein sequence ID" value="RXZ55022.1"/>
    <property type="molecule type" value="Genomic_DNA"/>
</dbReference>
<keyword evidence="6 7" id="KW-0472">Membrane</keyword>
<accession>A0A4Q2K688</accession>
<feature type="transmembrane region" description="Helical" evidence="7">
    <location>
        <begin position="432"/>
        <end position="453"/>
    </location>
</feature>
<dbReference type="InterPro" id="IPR036259">
    <property type="entry name" value="MFS_trans_sf"/>
</dbReference>
<reference evidence="10 11" key="1">
    <citation type="submission" date="2019-01" db="EMBL/GenBank/DDBJ databases">
        <title>Senegalimassilia sp. nov. KGMB04484 isolated human feces.</title>
        <authorList>
            <person name="Han K.-I."/>
            <person name="Kim J.-S."/>
            <person name="Lee K.C."/>
            <person name="Suh M.K."/>
            <person name="Eom M.K."/>
            <person name="Lee J.H."/>
            <person name="Park S.-H."/>
            <person name="Kang S.W."/>
            <person name="Park J.-E."/>
            <person name="Oh B.S."/>
            <person name="Yu S.Y."/>
            <person name="Choi S.-H."/>
            <person name="Lee D.H."/>
            <person name="Yoon H."/>
            <person name="Kim B.-Y."/>
            <person name="Lee J.H."/>
            <person name="Lee J.-S."/>
        </authorList>
    </citation>
    <scope>NUCLEOTIDE SEQUENCE [LARGE SCALE GENOMIC DNA]</scope>
    <source>
        <strain evidence="10 11">KGMB04484</strain>
    </source>
</reference>
<dbReference type="GO" id="GO:0005886">
    <property type="term" value="C:plasma membrane"/>
    <property type="evidence" value="ECO:0007669"/>
    <property type="project" value="UniProtKB-SubCell"/>
</dbReference>
<dbReference type="PANTHER" id="PTHR42718:SF24">
    <property type="entry name" value="MAJOR FACILITATOR SUPERFAMILY (MFS) PROFILE DOMAIN-CONTAINING PROTEIN"/>
    <property type="match status" value="1"/>
</dbReference>
<evidence type="ECO:0000256" key="4">
    <source>
        <dbReference type="ARBA" id="ARBA00022692"/>
    </source>
</evidence>
<dbReference type="InterPro" id="IPR004638">
    <property type="entry name" value="EmrB-like"/>
</dbReference>
<evidence type="ECO:0000256" key="2">
    <source>
        <dbReference type="ARBA" id="ARBA00022448"/>
    </source>
</evidence>
<dbReference type="EMBL" id="SDPW01000001">
    <property type="protein sequence ID" value="RXZ54343.1"/>
    <property type="molecule type" value="Genomic_DNA"/>
</dbReference>
<feature type="transmembrane region" description="Helical" evidence="7">
    <location>
        <begin position="103"/>
        <end position="124"/>
    </location>
</feature>
<dbReference type="NCBIfam" id="TIGR00711">
    <property type="entry name" value="efflux_EmrB"/>
    <property type="match status" value="1"/>
</dbReference>
<feature type="domain" description="Major facilitator superfamily (MFS) profile" evidence="8">
    <location>
        <begin position="12"/>
        <end position="457"/>
    </location>
</feature>
<proteinExistence type="predicted"/>
<gene>
    <name evidence="9" type="ORF">ET524_07535</name>
    <name evidence="10" type="ORF">ET524_11450</name>
</gene>
<dbReference type="InterPro" id="IPR020846">
    <property type="entry name" value="MFS_dom"/>
</dbReference>
<dbReference type="PROSITE" id="PS51257">
    <property type="entry name" value="PROKAR_LIPOPROTEIN"/>
    <property type="match status" value="1"/>
</dbReference>
<dbReference type="Pfam" id="PF07690">
    <property type="entry name" value="MFS_1"/>
    <property type="match status" value="1"/>
</dbReference>
<feature type="transmembrane region" description="Helical" evidence="7">
    <location>
        <begin position="297"/>
        <end position="320"/>
    </location>
</feature>
<feature type="transmembrane region" description="Helical" evidence="7">
    <location>
        <begin position="78"/>
        <end position="97"/>
    </location>
</feature>
<keyword evidence="4 7" id="KW-0812">Transmembrane</keyword>
<dbReference type="PROSITE" id="PS50850">
    <property type="entry name" value="MFS"/>
    <property type="match status" value="1"/>
</dbReference>
<comment type="subcellular location">
    <subcellularLocation>
        <location evidence="1">Cell membrane</location>
        <topology evidence="1">Multi-pass membrane protein</topology>
    </subcellularLocation>
</comment>
<protein>
    <submittedName>
        <fullName evidence="10">DHA2 family efflux MFS transporter permease subunit</fullName>
    </submittedName>
</protein>
<dbReference type="GO" id="GO:0022857">
    <property type="term" value="F:transmembrane transporter activity"/>
    <property type="evidence" value="ECO:0007669"/>
    <property type="project" value="InterPro"/>
</dbReference>
<evidence type="ECO:0000256" key="1">
    <source>
        <dbReference type="ARBA" id="ARBA00004651"/>
    </source>
</evidence>
<feature type="transmembrane region" description="Helical" evidence="7">
    <location>
        <begin position="198"/>
        <end position="219"/>
    </location>
</feature>